<gene>
    <name evidence="11" type="ORF">C438_09846</name>
</gene>
<feature type="transmembrane region" description="Helical" evidence="8">
    <location>
        <begin position="355"/>
        <end position="381"/>
    </location>
</feature>
<reference evidence="11 12" key="1">
    <citation type="journal article" date="2014" name="PLoS Genet.">
        <title>Phylogenetically driven sequencing of extremely halophilic archaea reveals strategies for static and dynamic osmo-response.</title>
        <authorList>
            <person name="Becker E.A."/>
            <person name="Seitzer P.M."/>
            <person name="Tritt A."/>
            <person name="Larsen D."/>
            <person name="Krusor M."/>
            <person name="Yao A.I."/>
            <person name="Wu D."/>
            <person name="Madern D."/>
            <person name="Eisen J.A."/>
            <person name="Darling A.E."/>
            <person name="Facciotti M.T."/>
        </authorList>
    </citation>
    <scope>NUCLEOTIDE SEQUENCE [LARGE SCALE GENOMIC DNA]</scope>
    <source>
        <strain evidence="11 12">ATCC 35960</strain>
    </source>
</reference>
<dbReference type="Proteomes" id="UP000011553">
    <property type="component" value="Unassembled WGS sequence"/>
</dbReference>
<name>M0JAP0_9EURY</name>
<feature type="transmembrane region" description="Helical" evidence="8">
    <location>
        <begin position="401"/>
        <end position="426"/>
    </location>
</feature>
<evidence type="ECO:0000313" key="12">
    <source>
        <dbReference type="Proteomes" id="UP000011553"/>
    </source>
</evidence>
<dbReference type="PATRIC" id="fig|662478.6.peg.1901"/>
<keyword evidence="2" id="KW-0813">Transport</keyword>
<evidence type="ECO:0000256" key="5">
    <source>
        <dbReference type="ARBA" id="ARBA00022989"/>
    </source>
</evidence>
<feature type="domain" description="ABC3 transporter permease C-terminal" evidence="9">
    <location>
        <begin position="316"/>
        <end position="428"/>
    </location>
</feature>
<evidence type="ECO:0000256" key="1">
    <source>
        <dbReference type="ARBA" id="ARBA00004651"/>
    </source>
</evidence>
<evidence type="ECO:0000259" key="10">
    <source>
        <dbReference type="Pfam" id="PF12704"/>
    </source>
</evidence>
<dbReference type="InterPro" id="IPR025857">
    <property type="entry name" value="MacB_PCD"/>
</dbReference>
<dbReference type="PANTHER" id="PTHR43738">
    <property type="entry name" value="ABC TRANSPORTER, MEMBRANE PROTEIN"/>
    <property type="match status" value="1"/>
</dbReference>
<keyword evidence="3" id="KW-1003">Cell membrane</keyword>
<evidence type="ECO:0000256" key="4">
    <source>
        <dbReference type="ARBA" id="ARBA00022692"/>
    </source>
</evidence>
<keyword evidence="12" id="KW-1185">Reference proteome</keyword>
<feature type="compositionally biased region" description="Low complexity" evidence="7">
    <location>
        <begin position="13"/>
        <end position="24"/>
    </location>
</feature>
<evidence type="ECO:0000259" key="9">
    <source>
        <dbReference type="Pfam" id="PF02687"/>
    </source>
</evidence>
<dbReference type="Pfam" id="PF02687">
    <property type="entry name" value="FtsX"/>
    <property type="match status" value="1"/>
</dbReference>
<evidence type="ECO:0000256" key="2">
    <source>
        <dbReference type="ARBA" id="ARBA00022448"/>
    </source>
</evidence>
<dbReference type="PANTHER" id="PTHR43738:SF1">
    <property type="entry name" value="HEMIN TRANSPORT SYSTEM PERMEASE PROTEIN HRTB-RELATED"/>
    <property type="match status" value="1"/>
</dbReference>
<comment type="subcellular location">
    <subcellularLocation>
        <location evidence="1">Cell membrane</location>
        <topology evidence="1">Multi-pass membrane protein</topology>
    </subcellularLocation>
</comment>
<feature type="transmembrane region" description="Helical" evidence="8">
    <location>
        <begin position="57"/>
        <end position="81"/>
    </location>
</feature>
<keyword evidence="6 8" id="KW-0472">Membrane</keyword>
<evidence type="ECO:0000256" key="3">
    <source>
        <dbReference type="ARBA" id="ARBA00022475"/>
    </source>
</evidence>
<dbReference type="InterPro" id="IPR003838">
    <property type="entry name" value="ABC3_permease_C"/>
</dbReference>
<accession>M0JAP0</accession>
<dbReference type="RefSeq" id="WP_004969162.1">
    <property type="nucleotide sequence ID" value="NZ_AOLP01000010.1"/>
</dbReference>
<keyword evidence="4 8" id="KW-0812">Transmembrane</keyword>
<protein>
    <submittedName>
        <fullName evidence="11">ABC transporter permease</fullName>
    </submittedName>
</protein>
<dbReference type="Pfam" id="PF12704">
    <property type="entry name" value="MacB_PCD"/>
    <property type="match status" value="1"/>
</dbReference>
<evidence type="ECO:0000256" key="8">
    <source>
        <dbReference type="SAM" id="Phobius"/>
    </source>
</evidence>
<organism evidence="11 12">
    <name type="scientific">Haloferax denitrificans ATCC 35960</name>
    <dbReference type="NCBI Taxonomy" id="662478"/>
    <lineage>
        <taxon>Archaea</taxon>
        <taxon>Methanobacteriati</taxon>
        <taxon>Methanobacteriota</taxon>
        <taxon>Stenosarchaea group</taxon>
        <taxon>Halobacteria</taxon>
        <taxon>Halobacteriales</taxon>
        <taxon>Haloferacaceae</taxon>
        <taxon>Haloferax</taxon>
    </lineage>
</organism>
<keyword evidence="5 8" id="KW-1133">Transmembrane helix</keyword>
<comment type="caution">
    <text evidence="11">The sequence shown here is derived from an EMBL/GenBank/DDBJ whole genome shotgun (WGS) entry which is preliminary data.</text>
</comment>
<sequence length="439" mass="45481">MTDDDGSNRNSDATANGNGNGNRRATPEPSRSPRLSRVRASAGIAVSQLSHARGRTVLTVLGITLAVLAATLLAGTGIGVIQTGQQQFDAAGRDVWITGGPVRFSPTGVGGFENSIVDAHGLDAELETREDVKLVTPMSFQTVYVRSNDSDYETLVGVGAPARGGSVQITNGSGFSSSDVHYGDGDYSGPMTHEVVIDERTAEMMNVSVGDSLYVGGTTGIARENEFTVVGVSPTFSRFLGTPSVVVHLSELQEVTGSTGADTATLMTLTVADGADPEAVAADIQADYPDYDVRTNQEQLTEILRDQAVIMAAGGSLVFLALLAGLALSVNVLLSHVYHQTRELAALKALGTSSSTLSLTLVVQSLVLGTLGGLLGVALSFPAARGLNRLAQLLVGFGDVVVLPETVLAGGFAIAFVMSLVSSLAVSRQVAGIRPLDHL</sequence>
<proteinExistence type="predicted"/>
<dbReference type="EMBL" id="AOLP01000010">
    <property type="protein sequence ID" value="EMA05423.1"/>
    <property type="molecule type" value="Genomic_DNA"/>
</dbReference>
<evidence type="ECO:0000313" key="11">
    <source>
        <dbReference type="EMBL" id="EMA05423.1"/>
    </source>
</evidence>
<dbReference type="GO" id="GO:0005886">
    <property type="term" value="C:plasma membrane"/>
    <property type="evidence" value="ECO:0007669"/>
    <property type="project" value="UniProtKB-SubCell"/>
</dbReference>
<feature type="domain" description="MacB-like periplasmic core" evidence="10">
    <location>
        <begin position="56"/>
        <end position="286"/>
    </location>
</feature>
<evidence type="ECO:0000256" key="6">
    <source>
        <dbReference type="ARBA" id="ARBA00023136"/>
    </source>
</evidence>
<feature type="transmembrane region" description="Helical" evidence="8">
    <location>
        <begin position="308"/>
        <end position="334"/>
    </location>
</feature>
<evidence type="ECO:0000256" key="7">
    <source>
        <dbReference type="SAM" id="MobiDB-lite"/>
    </source>
</evidence>
<dbReference type="AlphaFoldDB" id="M0JAP0"/>
<feature type="region of interest" description="Disordered" evidence="7">
    <location>
        <begin position="1"/>
        <end position="39"/>
    </location>
</feature>
<dbReference type="InterPro" id="IPR051125">
    <property type="entry name" value="ABC-4/HrtB_transporter"/>
</dbReference>